<dbReference type="RefSeq" id="WP_089910475.1">
    <property type="nucleotide sequence ID" value="NZ_FOBB01000002.1"/>
</dbReference>
<keyword evidence="1" id="KW-0472">Membrane</keyword>
<dbReference type="STRING" id="573321.SAMN04488505_102713"/>
<proteinExistence type="predicted"/>
<keyword evidence="1" id="KW-0812">Transmembrane</keyword>
<dbReference type="AlphaFoldDB" id="A0A1H7RRJ3"/>
<evidence type="ECO:0000256" key="1">
    <source>
        <dbReference type="SAM" id="Phobius"/>
    </source>
</evidence>
<organism evidence="2 3">
    <name type="scientific">Chitinophaga rupis</name>
    <dbReference type="NCBI Taxonomy" id="573321"/>
    <lineage>
        <taxon>Bacteria</taxon>
        <taxon>Pseudomonadati</taxon>
        <taxon>Bacteroidota</taxon>
        <taxon>Chitinophagia</taxon>
        <taxon>Chitinophagales</taxon>
        <taxon>Chitinophagaceae</taxon>
        <taxon>Chitinophaga</taxon>
    </lineage>
</organism>
<keyword evidence="3" id="KW-1185">Reference proteome</keyword>
<reference evidence="2 3" key="1">
    <citation type="submission" date="2016-10" db="EMBL/GenBank/DDBJ databases">
        <authorList>
            <person name="de Groot N.N."/>
        </authorList>
    </citation>
    <scope>NUCLEOTIDE SEQUENCE [LARGE SCALE GENOMIC DNA]</scope>
    <source>
        <strain evidence="2 3">DSM 21039</strain>
    </source>
</reference>
<sequence>MNGFLSRTNQYYKETFKDEPLAVEEIINHNNHLKLENQVKYLKSQPGISFQILKYNFLEYLVGNGYHGEASFFPSALLFILLFTILYNIWFVRDVQAYILKINEKSGHNEPAVISKEKKTALDAAVTFAQCFWMSVIVFLNPRFPAAYFRFRNSFMIVVVIEWLIGLVMIILFLIFIASKYAFVKTLLGI</sequence>
<feature type="transmembrane region" description="Helical" evidence="1">
    <location>
        <begin position="155"/>
        <end position="178"/>
    </location>
</feature>
<keyword evidence="1" id="KW-1133">Transmembrane helix</keyword>
<name>A0A1H7RRJ3_9BACT</name>
<accession>A0A1H7RRJ3</accession>
<feature type="transmembrane region" description="Helical" evidence="1">
    <location>
        <begin position="121"/>
        <end position="140"/>
    </location>
</feature>
<feature type="transmembrane region" description="Helical" evidence="1">
    <location>
        <begin position="72"/>
        <end position="92"/>
    </location>
</feature>
<evidence type="ECO:0000313" key="2">
    <source>
        <dbReference type="EMBL" id="SEL62851.1"/>
    </source>
</evidence>
<evidence type="ECO:0000313" key="3">
    <source>
        <dbReference type="Proteomes" id="UP000198984"/>
    </source>
</evidence>
<dbReference type="Proteomes" id="UP000198984">
    <property type="component" value="Unassembled WGS sequence"/>
</dbReference>
<gene>
    <name evidence="2" type="ORF">SAMN04488505_102713</name>
</gene>
<dbReference type="EMBL" id="FOBB01000002">
    <property type="protein sequence ID" value="SEL62851.1"/>
    <property type="molecule type" value="Genomic_DNA"/>
</dbReference>
<protein>
    <submittedName>
        <fullName evidence="2">Uncharacterized protein</fullName>
    </submittedName>
</protein>